<evidence type="ECO:0000256" key="5">
    <source>
        <dbReference type="ARBA" id="ARBA00047754"/>
    </source>
</evidence>
<dbReference type="GO" id="GO:0004748">
    <property type="term" value="F:ribonucleoside-diphosphate reductase activity, thioredoxin disulfide as acceptor"/>
    <property type="evidence" value="ECO:0007669"/>
    <property type="project" value="UniProtKB-EC"/>
</dbReference>
<organism evidence="7 8">
    <name type="scientific">Cetobacterium ceti</name>
    <dbReference type="NCBI Taxonomy" id="180163"/>
    <lineage>
        <taxon>Bacteria</taxon>
        <taxon>Fusobacteriati</taxon>
        <taxon>Fusobacteriota</taxon>
        <taxon>Fusobacteriia</taxon>
        <taxon>Fusobacteriales</taxon>
        <taxon>Fusobacteriaceae</taxon>
        <taxon>Cetobacterium</taxon>
    </lineage>
</organism>
<evidence type="ECO:0000313" key="8">
    <source>
        <dbReference type="Proteomes" id="UP000191153"/>
    </source>
</evidence>
<comment type="similarity">
    <text evidence="1">Belongs to the ribonucleoside diphosphate reductase class-2 family.</text>
</comment>
<evidence type="ECO:0000256" key="3">
    <source>
        <dbReference type="ARBA" id="ARBA00022634"/>
    </source>
</evidence>
<accession>A0A1T4QPP5</accession>
<dbReference type="InterPro" id="IPR023806">
    <property type="entry name" value="CHP03905"/>
</dbReference>
<comment type="catalytic activity">
    <reaction evidence="5">
        <text>a 2'-deoxyribonucleoside 5'-diphosphate + [thioredoxin]-disulfide + H2O = a ribonucleoside 5'-diphosphate + [thioredoxin]-dithiol</text>
        <dbReference type="Rhea" id="RHEA:23252"/>
        <dbReference type="Rhea" id="RHEA-COMP:10698"/>
        <dbReference type="Rhea" id="RHEA-COMP:10700"/>
        <dbReference type="ChEBI" id="CHEBI:15377"/>
        <dbReference type="ChEBI" id="CHEBI:29950"/>
        <dbReference type="ChEBI" id="CHEBI:50058"/>
        <dbReference type="ChEBI" id="CHEBI:57930"/>
        <dbReference type="ChEBI" id="CHEBI:73316"/>
        <dbReference type="EC" id="1.17.4.1"/>
    </reaction>
</comment>
<evidence type="ECO:0000256" key="1">
    <source>
        <dbReference type="ARBA" id="ARBA00007405"/>
    </source>
</evidence>
<dbReference type="GO" id="GO:0071897">
    <property type="term" value="P:DNA biosynthetic process"/>
    <property type="evidence" value="ECO:0007669"/>
    <property type="project" value="UniProtKB-KW"/>
</dbReference>
<dbReference type="GO" id="GO:0000166">
    <property type="term" value="F:nucleotide binding"/>
    <property type="evidence" value="ECO:0007669"/>
    <property type="project" value="UniProtKB-KW"/>
</dbReference>
<evidence type="ECO:0000256" key="4">
    <source>
        <dbReference type="ARBA" id="ARBA00022741"/>
    </source>
</evidence>
<dbReference type="EC" id="1.17.4.1" evidence="2"/>
<proteinExistence type="inferred from homology"/>
<dbReference type="EMBL" id="FUWX01000028">
    <property type="protein sequence ID" value="SKA05729.1"/>
    <property type="molecule type" value="Genomic_DNA"/>
</dbReference>
<dbReference type="NCBIfam" id="TIGR03905">
    <property type="entry name" value="TIGR03905_4_Cys"/>
    <property type="match status" value="1"/>
</dbReference>
<dbReference type="RefSeq" id="WP_078694834.1">
    <property type="nucleotide sequence ID" value="NZ_FUWX01000028.1"/>
</dbReference>
<dbReference type="AlphaFoldDB" id="A0A1T4QPP5"/>
<dbReference type="OrthoDB" id="9801525at2"/>
<evidence type="ECO:0000256" key="2">
    <source>
        <dbReference type="ARBA" id="ARBA00012274"/>
    </source>
</evidence>
<protein>
    <recommendedName>
        <fullName evidence="2">ribonucleoside-diphosphate reductase</fullName>
        <ecNumber evidence="2">1.17.4.1</ecNumber>
    </recommendedName>
</protein>
<sequence>MKIFKTTNICAKEIGIKLENNIITNIKFFGGCDGNTKGLENLLLGMNKNDVIKKLKNINCRNKGTSCPDQLAIILENL</sequence>
<name>A0A1T4QPP5_9FUSO</name>
<feature type="domain" description="TSCPD" evidence="6">
    <location>
        <begin position="6"/>
        <end position="77"/>
    </location>
</feature>
<reference evidence="7 8" key="1">
    <citation type="submission" date="2017-02" db="EMBL/GenBank/DDBJ databases">
        <authorList>
            <person name="Peterson S.W."/>
        </authorList>
    </citation>
    <scope>NUCLEOTIDE SEQUENCE [LARGE SCALE GENOMIC DNA]</scope>
    <source>
        <strain evidence="7 8">ATCC 700028</strain>
    </source>
</reference>
<dbReference type="Pfam" id="PF12637">
    <property type="entry name" value="TSCPD"/>
    <property type="match status" value="1"/>
</dbReference>
<gene>
    <name evidence="7" type="ORF">SAMN02745174_02410</name>
</gene>
<evidence type="ECO:0000259" key="6">
    <source>
        <dbReference type="Pfam" id="PF12637"/>
    </source>
</evidence>
<keyword evidence="8" id="KW-1185">Reference proteome</keyword>
<keyword evidence="4" id="KW-0547">Nucleotide-binding</keyword>
<dbReference type="InterPro" id="IPR024434">
    <property type="entry name" value="TSCPD_dom"/>
</dbReference>
<dbReference type="Proteomes" id="UP000191153">
    <property type="component" value="Unassembled WGS sequence"/>
</dbReference>
<dbReference type="STRING" id="180163.SAMN02745174_02410"/>
<keyword evidence="3" id="KW-0237">DNA synthesis</keyword>
<evidence type="ECO:0000313" key="7">
    <source>
        <dbReference type="EMBL" id="SKA05729.1"/>
    </source>
</evidence>